<dbReference type="AlphaFoldDB" id="A0A9D4EP66"/>
<evidence type="ECO:0000313" key="2">
    <source>
        <dbReference type="Proteomes" id="UP000828390"/>
    </source>
</evidence>
<gene>
    <name evidence="1" type="ORF">DPMN_159391</name>
</gene>
<sequence length="69" mass="8319">MLRYGRRHFRKTLSKVTFEQRLKCISDHRKFIILKIRSTIILIRNQSIAANQLVKRWTKFAKEGAVFTR</sequence>
<keyword evidence="2" id="KW-1185">Reference proteome</keyword>
<accession>A0A9D4EP66</accession>
<name>A0A9D4EP66_DREPO</name>
<reference evidence="1" key="1">
    <citation type="journal article" date="2019" name="bioRxiv">
        <title>The Genome of the Zebra Mussel, Dreissena polymorpha: A Resource for Invasive Species Research.</title>
        <authorList>
            <person name="McCartney M.A."/>
            <person name="Auch B."/>
            <person name="Kono T."/>
            <person name="Mallez S."/>
            <person name="Zhang Y."/>
            <person name="Obille A."/>
            <person name="Becker A."/>
            <person name="Abrahante J.E."/>
            <person name="Garbe J."/>
            <person name="Badalamenti J.P."/>
            <person name="Herman A."/>
            <person name="Mangelson H."/>
            <person name="Liachko I."/>
            <person name="Sullivan S."/>
            <person name="Sone E.D."/>
            <person name="Koren S."/>
            <person name="Silverstein K.A.T."/>
            <person name="Beckman K.B."/>
            <person name="Gohl D.M."/>
        </authorList>
    </citation>
    <scope>NUCLEOTIDE SEQUENCE</scope>
    <source>
        <strain evidence="1">Duluth1</strain>
        <tissue evidence="1">Whole animal</tissue>
    </source>
</reference>
<organism evidence="1 2">
    <name type="scientific">Dreissena polymorpha</name>
    <name type="common">Zebra mussel</name>
    <name type="synonym">Mytilus polymorpha</name>
    <dbReference type="NCBI Taxonomy" id="45954"/>
    <lineage>
        <taxon>Eukaryota</taxon>
        <taxon>Metazoa</taxon>
        <taxon>Spiralia</taxon>
        <taxon>Lophotrochozoa</taxon>
        <taxon>Mollusca</taxon>
        <taxon>Bivalvia</taxon>
        <taxon>Autobranchia</taxon>
        <taxon>Heteroconchia</taxon>
        <taxon>Euheterodonta</taxon>
        <taxon>Imparidentia</taxon>
        <taxon>Neoheterodontei</taxon>
        <taxon>Myida</taxon>
        <taxon>Dreissenoidea</taxon>
        <taxon>Dreissenidae</taxon>
        <taxon>Dreissena</taxon>
    </lineage>
</organism>
<protein>
    <submittedName>
        <fullName evidence="1">Uncharacterized protein</fullName>
    </submittedName>
</protein>
<proteinExistence type="predicted"/>
<evidence type="ECO:0000313" key="1">
    <source>
        <dbReference type="EMBL" id="KAH3781560.1"/>
    </source>
</evidence>
<dbReference type="Proteomes" id="UP000828390">
    <property type="component" value="Unassembled WGS sequence"/>
</dbReference>
<reference evidence="1" key="2">
    <citation type="submission" date="2020-11" db="EMBL/GenBank/DDBJ databases">
        <authorList>
            <person name="McCartney M.A."/>
            <person name="Auch B."/>
            <person name="Kono T."/>
            <person name="Mallez S."/>
            <person name="Becker A."/>
            <person name="Gohl D.M."/>
            <person name="Silverstein K.A.T."/>
            <person name="Koren S."/>
            <person name="Bechman K.B."/>
            <person name="Herman A."/>
            <person name="Abrahante J.E."/>
            <person name="Garbe J."/>
        </authorList>
    </citation>
    <scope>NUCLEOTIDE SEQUENCE</scope>
    <source>
        <strain evidence="1">Duluth1</strain>
        <tissue evidence="1">Whole animal</tissue>
    </source>
</reference>
<comment type="caution">
    <text evidence="1">The sequence shown here is derived from an EMBL/GenBank/DDBJ whole genome shotgun (WGS) entry which is preliminary data.</text>
</comment>
<dbReference type="EMBL" id="JAIWYP010000008">
    <property type="protein sequence ID" value="KAH3781560.1"/>
    <property type="molecule type" value="Genomic_DNA"/>
</dbReference>